<evidence type="ECO:0000256" key="2">
    <source>
        <dbReference type="ARBA" id="ARBA00022679"/>
    </source>
</evidence>
<evidence type="ECO:0000313" key="5">
    <source>
        <dbReference type="Proteomes" id="UP000182510"/>
    </source>
</evidence>
<dbReference type="GO" id="GO:0009244">
    <property type="term" value="P:lipopolysaccharide core region biosynthetic process"/>
    <property type="evidence" value="ECO:0007669"/>
    <property type="project" value="TreeGrafter"/>
</dbReference>
<gene>
    <name evidence="4" type="ORF">LPB144_10565</name>
</gene>
<keyword evidence="2 4" id="KW-0808">Transferase</keyword>
<evidence type="ECO:0000313" key="4">
    <source>
        <dbReference type="EMBL" id="APG60820.1"/>
    </source>
</evidence>
<keyword evidence="3" id="KW-0812">Transmembrane</keyword>
<reference evidence="4 5" key="1">
    <citation type="submission" date="2016-11" db="EMBL/GenBank/DDBJ databases">
        <title>Gramella sp. LPB0144 isolated from marine environment.</title>
        <authorList>
            <person name="Kim E."/>
            <person name="Yi H."/>
        </authorList>
    </citation>
    <scope>NUCLEOTIDE SEQUENCE [LARGE SCALE GENOMIC DNA]</scope>
    <source>
        <strain evidence="4 5">LPB0144</strain>
    </source>
</reference>
<dbReference type="RefSeq" id="WP_072553508.1">
    <property type="nucleotide sequence ID" value="NZ_CP018153.1"/>
</dbReference>
<keyword evidence="5" id="KW-1185">Reference proteome</keyword>
<evidence type="ECO:0000256" key="1">
    <source>
        <dbReference type="ARBA" id="ARBA00022676"/>
    </source>
</evidence>
<dbReference type="InterPro" id="IPR002201">
    <property type="entry name" value="Glyco_trans_9"/>
</dbReference>
<dbReference type="InterPro" id="IPR051199">
    <property type="entry name" value="LPS_LOS_Heptosyltrfase"/>
</dbReference>
<accession>A0A1L3J6T5</accession>
<dbReference type="PANTHER" id="PTHR30160">
    <property type="entry name" value="TETRAACYLDISACCHARIDE 4'-KINASE-RELATED"/>
    <property type="match status" value="1"/>
</dbReference>
<dbReference type="PANTHER" id="PTHR30160:SF22">
    <property type="entry name" value="LIPOPOLYSACCHARIDE CORE BIOSYNTHESIS PROTEIN"/>
    <property type="match status" value="1"/>
</dbReference>
<keyword evidence="3" id="KW-1133">Transmembrane helix</keyword>
<protein>
    <submittedName>
        <fullName evidence="4">ADP-heptose--LPS heptosyltransferase RfaF</fullName>
    </submittedName>
</protein>
<dbReference type="SUPFAM" id="SSF53756">
    <property type="entry name" value="UDP-Glycosyltransferase/glycogen phosphorylase"/>
    <property type="match status" value="1"/>
</dbReference>
<dbReference type="Proteomes" id="UP000182510">
    <property type="component" value="Chromosome"/>
</dbReference>
<keyword evidence="1" id="KW-0328">Glycosyltransferase</keyword>
<dbReference type="Gene3D" id="3.40.50.2000">
    <property type="entry name" value="Glycogen Phosphorylase B"/>
    <property type="match status" value="2"/>
</dbReference>
<dbReference type="CDD" id="cd03789">
    <property type="entry name" value="GT9_LPS_heptosyltransferase"/>
    <property type="match status" value="1"/>
</dbReference>
<evidence type="ECO:0000256" key="3">
    <source>
        <dbReference type="SAM" id="Phobius"/>
    </source>
</evidence>
<dbReference type="KEGG" id="grl:LPB144_10565"/>
<dbReference type="OrthoDB" id="9768048at2"/>
<dbReference type="Pfam" id="PF01075">
    <property type="entry name" value="Glyco_transf_9"/>
    <property type="match status" value="1"/>
</dbReference>
<dbReference type="AlphaFoldDB" id="A0A1L3J6T5"/>
<organism evidence="4 5">
    <name type="scientific">Christiangramia salexigens</name>
    <dbReference type="NCBI Taxonomy" id="1913577"/>
    <lineage>
        <taxon>Bacteria</taxon>
        <taxon>Pseudomonadati</taxon>
        <taxon>Bacteroidota</taxon>
        <taxon>Flavobacteriia</taxon>
        <taxon>Flavobacteriales</taxon>
        <taxon>Flavobacteriaceae</taxon>
        <taxon>Christiangramia</taxon>
    </lineage>
</organism>
<dbReference type="EMBL" id="CP018153">
    <property type="protein sequence ID" value="APG60820.1"/>
    <property type="molecule type" value="Genomic_DNA"/>
</dbReference>
<sequence>MATGGSIYSQVQHKDKGPHILVIRLSAMGDVAMVVPVLSVLVHTYPNLQVTVLTKAFFRPLFSFLPNVVVYEADVKGVHSGVLGLGTLARELRDEEVDVVADLHDVLRSNVLKSIFYFYGIPFKQINKGRAEKKALTRENNKEFRQLKSTHERYAEVFKELGFPIDLAEYQPPIKRKLLPRVHDIVGKNSRKWLGIAPFAQHKGKTYPKDLMEKVVEALSENGKIKIILFGGGKSEKKQLKKWEDKYENCLSVVGKLSFAEELSLISNLDAMLSMDSGNAHLAAIYGIPVISLWGLTHPYTGFKAFNQPMENCILSDIDRYPMIPTSVYGKKIPEGYEDVMRSIPPDTVIKKILEVL</sequence>
<dbReference type="GO" id="GO:0005829">
    <property type="term" value="C:cytosol"/>
    <property type="evidence" value="ECO:0007669"/>
    <property type="project" value="TreeGrafter"/>
</dbReference>
<dbReference type="GO" id="GO:0008713">
    <property type="term" value="F:ADP-heptose-lipopolysaccharide heptosyltransferase activity"/>
    <property type="evidence" value="ECO:0007669"/>
    <property type="project" value="TreeGrafter"/>
</dbReference>
<keyword evidence="3" id="KW-0472">Membrane</keyword>
<proteinExistence type="predicted"/>
<name>A0A1L3J6T5_9FLAO</name>
<dbReference type="STRING" id="1913577.LPB144_10565"/>
<feature type="transmembrane region" description="Helical" evidence="3">
    <location>
        <begin position="21"/>
        <end position="42"/>
    </location>
</feature>